<reference evidence="3 4" key="1">
    <citation type="journal article" date="2020" name="IScience">
        <title>Genome Sequencing of the Endangered Kingdonia uniflora (Circaeasteraceae, Ranunculales) Reveals Potential Mechanisms of Evolutionary Specialization.</title>
        <authorList>
            <person name="Sun Y."/>
            <person name="Deng T."/>
            <person name="Zhang A."/>
            <person name="Moore M.J."/>
            <person name="Landis J.B."/>
            <person name="Lin N."/>
            <person name="Zhang H."/>
            <person name="Zhang X."/>
            <person name="Huang J."/>
            <person name="Zhang X."/>
            <person name="Sun H."/>
            <person name="Wang H."/>
        </authorList>
    </citation>
    <scope>NUCLEOTIDE SEQUENCE [LARGE SCALE GENOMIC DNA]</scope>
    <source>
        <strain evidence="3">TB1705</strain>
        <tissue evidence="3">Leaf</tissue>
    </source>
</reference>
<comment type="caution">
    <text evidence="3">The sequence shown here is derived from an EMBL/GenBank/DDBJ whole genome shotgun (WGS) entry which is preliminary data.</text>
</comment>
<organism evidence="3 4">
    <name type="scientific">Kingdonia uniflora</name>
    <dbReference type="NCBI Taxonomy" id="39325"/>
    <lineage>
        <taxon>Eukaryota</taxon>
        <taxon>Viridiplantae</taxon>
        <taxon>Streptophyta</taxon>
        <taxon>Embryophyta</taxon>
        <taxon>Tracheophyta</taxon>
        <taxon>Spermatophyta</taxon>
        <taxon>Magnoliopsida</taxon>
        <taxon>Ranunculales</taxon>
        <taxon>Circaeasteraceae</taxon>
        <taxon>Kingdonia</taxon>
    </lineage>
</organism>
<keyword evidence="4" id="KW-1185">Reference proteome</keyword>
<keyword evidence="2" id="KW-0812">Transmembrane</keyword>
<dbReference type="Proteomes" id="UP000541444">
    <property type="component" value="Unassembled WGS sequence"/>
</dbReference>
<dbReference type="AlphaFoldDB" id="A0A7J7NHI1"/>
<evidence type="ECO:0000313" key="4">
    <source>
        <dbReference type="Proteomes" id="UP000541444"/>
    </source>
</evidence>
<dbReference type="SUPFAM" id="SSF54928">
    <property type="entry name" value="RNA-binding domain, RBD"/>
    <property type="match status" value="1"/>
</dbReference>
<feature type="transmembrane region" description="Helical" evidence="2">
    <location>
        <begin position="81"/>
        <end position="99"/>
    </location>
</feature>
<evidence type="ECO:0000256" key="1">
    <source>
        <dbReference type="SAM" id="MobiDB-lite"/>
    </source>
</evidence>
<sequence length="102" mass="10767">MDGQELDGRTIRVSYANDKPAGPRGFGGGGGYGGGGGGYGGGGTVVEGRRGTRVGRVCLPPIFLGTVDGTLVFRHRLSYLIKWYLIFMVGLMNIGIGCYDMF</sequence>
<dbReference type="GO" id="GO:0003676">
    <property type="term" value="F:nucleic acid binding"/>
    <property type="evidence" value="ECO:0007669"/>
    <property type="project" value="InterPro"/>
</dbReference>
<feature type="compositionally biased region" description="Basic and acidic residues" evidence="1">
    <location>
        <begin position="1"/>
        <end position="10"/>
    </location>
</feature>
<protein>
    <submittedName>
        <fullName evidence="3">Uncharacterized protein</fullName>
    </submittedName>
</protein>
<gene>
    <name evidence="3" type="ORF">GIB67_034973</name>
</gene>
<proteinExistence type="predicted"/>
<dbReference type="EMBL" id="JACGCM010000792">
    <property type="protein sequence ID" value="KAF6166422.1"/>
    <property type="molecule type" value="Genomic_DNA"/>
</dbReference>
<accession>A0A7J7NHI1</accession>
<name>A0A7J7NHI1_9MAGN</name>
<dbReference type="InterPro" id="IPR035979">
    <property type="entry name" value="RBD_domain_sf"/>
</dbReference>
<keyword evidence="2" id="KW-0472">Membrane</keyword>
<evidence type="ECO:0000256" key="2">
    <source>
        <dbReference type="SAM" id="Phobius"/>
    </source>
</evidence>
<keyword evidence="2" id="KW-1133">Transmembrane helix</keyword>
<feature type="region of interest" description="Disordered" evidence="1">
    <location>
        <begin position="1"/>
        <end position="23"/>
    </location>
</feature>
<evidence type="ECO:0000313" key="3">
    <source>
        <dbReference type="EMBL" id="KAF6166422.1"/>
    </source>
</evidence>